<dbReference type="RefSeq" id="WP_245196933.1">
    <property type="nucleotide sequence ID" value="NZ_JAATJE010000002.1"/>
</dbReference>
<gene>
    <name evidence="2" type="ORF">GGR88_002588</name>
</gene>
<organism evidence="2 3">
    <name type="scientific">Sphingomonas jejuensis</name>
    <dbReference type="NCBI Taxonomy" id="904715"/>
    <lineage>
        <taxon>Bacteria</taxon>
        <taxon>Pseudomonadati</taxon>
        <taxon>Pseudomonadota</taxon>
        <taxon>Alphaproteobacteria</taxon>
        <taxon>Sphingomonadales</taxon>
        <taxon>Sphingomonadaceae</taxon>
        <taxon>Sphingomonas</taxon>
    </lineage>
</organism>
<dbReference type="EMBL" id="JAATJE010000002">
    <property type="protein sequence ID" value="NJC35074.1"/>
    <property type="molecule type" value="Genomic_DNA"/>
</dbReference>
<evidence type="ECO:0000313" key="2">
    <source>
        <dbReference type="EMBL" id="NJC35074.1"/>
    </source>
</evidence>
<sequence length="127" mass="13455">MTKRTRTTAAAAKAADPAPVTDDFVPVSLRARRDGWTHARQVAFLHALAETACVADACRHVGMTPQSAYVLRHRADAESFRAAWDVALDFGVSRLAENALSRAIHGVATPSSSRANRSASAAPTTNG</sequence>
<name>A0ABX0XPA1_9SPHN</name>
<evidence type="ECO:0000256" key="1">
    <source>
        <dbReference type="SAM" id="MobiDB-lite"/>
    </source>
</evidence>
<keyword evidence="3" id="KW-1185">Reference proteome</keyword>
<protein>
    <recommendedName>
        <fullName evidence="4">Helix-turn-helix domain-containing protein</fullName>
    </recommendedName>
</protein>
<proteinExistence type="predicted"/>
<evidence type="ECO:0000313" key="3">
    <source>
        <dbReference type="Proteomes" id="UP000734218"/>
    </source>
</evidence>
<dbReference type="Proteomes" id="UP000734218">
    <property type="component" value="Unassembled WGS sequence"/>
</dbReference>
<accession>A0ABX0XPA1</accession>
<feature type="region of interest" description="Disordered" evidence="1">
    <location>
        <begin position="108"/>
        <end position="127"/>
    </location>
</feature>
<reference evidence="2 3" key="1">
    <citation type="submission" date="2020-03" db="EMBL/GenBank/DDBJ databases">
        <title>Genomic Encyclopedia of Type Strains, Phase IV (KMG-IV): sequencing the most valuable type-strain genomes for metagenomic binning, comparative biology and taxonomic classification.</title>
        <authorList>
            <person name="Goeker M."/>
        </authorList>
    </citation>
    <scope>NUCLEOTIDE SEQUENCE [LARGE SCALE GENOMIC DNA]</scope>
    <source>
        <strain evidence="2 3">DSM 27651</strain>
    </source>
</reference>
<evidence type="ECO:0008006" key="4">
    <source>
        <dbReference type="Google" id="ProtNLM"/>
    </source>
</evidence>
<comment type="caution">
    <text evidence="2">The sequence shown here is derived from an EMBL/GenBank/DDBJ whole genome shotgun (WGS) entry which is preliminary data.</text>
</comment>